<dbReference type="PROSITE" id="PS51318">
    <property type="entry name" value="TAT"/>
    <property type="match status" value="1"/>
</dbReference>
<organism evidence="8 9">
    <name type="scientific">Albidiferax ferrireducens (strain ATCC BAA-621 / DSM 15236 / T118)</name>
    <name type="common">Rhodoferax ferrireducens</name>
    <dbReference type="NCBI Taxonomy" id="338969"/>
    <lineage>
        <taxon>Bacteria</taxon>
        <taxon>Pseudomonadati</taxon>
        <taxon>Pseudomonadota</taxon>
        <taxon>Betaproteobacteria</taxon>
        <taxon>Burkholderiales</taxon>
        <taxon>Comamonadaceae</taxon>
        <taxon>Rhodoferax</taxon>
    </lineage>
</organism>
<evidence type="ECO:0000256" key="2">
    <source>
        <dbReference type="ARBA" id="ARBA00022723"/>
    </source>
</evidence>
<dbReference type="eggNOG" id="COG0723">
    <property type="taxonomic scope" value="Bacteria"/>
</dbReference>
<dbReference type="HOGENOM" id="CLU_055690_1_3_4"/>
<dbReference type="AlphaFoldDB" id="Q21TV8"/>
<accession>Q21TV8</accession>
<evidence type="ECO:0000256" key="5">
    <source>
        <dbReference type="ARBA" id="ARBA00023157"/>
    </source>
</evidence>
<feature type="chain" id="PRO_5004200015" evidence="6">
    <location>
        <begin position="35"/>
        <end position="175"/>
    </location>
</feature>
<dbReference type="InterPro" id="IPR036922">
    <property type="entry name" value="Rieske_2Fe-2S_sf"/>
</dbReference>
<proteinExistence type="predicted"/>
<dbReference type="InterPro" id="IPR014067">
    <property type="entry name" value="AioB/IdrB_ssu"/>
</dbReference>
<dbReference type="InterPro" id="IPR014349">
    <property type="entry name" value="Rieske_Fe-S_prot"/>
</dbReference>
<dbReference type="NCBIfam" id="TIGR02694">
    <property type="entry name" value="arsenite_ox_S"/>
    <property type="match status" value="1"/>
</dbReference>
<evidence type="ECO:0000256" key="1">
    <source>
        <dbReference type="ARBA" id="ARBA00022714"/>
    </source>
</evidence>
<evidence type="ECO:0000313" key="9">
    <source>
        <dbReference type="Proteomes" id="UP000008332"/>
    </source>
</evidence>
<dbReference type="SUPFAM" id="SSF50022">
    <property type="entry name" value="ISP domain"/>
    <property type="match status" value="1"/>
</dbReference>
<feature type="signal peptide" evidence="6">
    <location>
        <begin position="1"/>
        <end position="34"/>
    </location>
</feature>
<dbReference type="OrthoDB" id="9767869at2"/>
<feature type="domain" description="Rieske" evidence="7">
    <location>
        <begin position="62"/>
        <end position="158"/>
    </location>
</feature>
<keyword evidence="2" id="KW-0479">Metal-binding</keyword>
<keyword evidence="1" id="KW-0001">2Fe-2S</keyword>
<dbReference type="RefSeq" id="WP_011465358.1">
    <property type="nucleotide sequence ID" value="NC_007908.1"/>
</dbReference>
<dbReference type="PANTHER" id="PTHR10134">
    <property type="entry name" value="CYTOCHROME B-C1 COMPLEX SUBUNIT RIESKE, MITOCHONDRIAL"/>
    <property type="match status" value="1"/>
</dbReference>
<dbReference type="STRING" id="338969.Rfer_3085"/>
<dbReference type="EMBL" id="CP000267">
    <property type="protein sequence ID" value="ABD70795.1"/>
    <property type="molecule type" value="Genomic_DNA"/>
</dbReference>
<dbReference type="KEGG" id="rfr:Rfer_3085"/>
<evidence type="ECO:0000256" key="3">
    <source>
        <dbReference type="ARBA" id="ARBA00023004"/>
    </source>
</evidence>
<dbReference type="GO" id="GO:0051537">
    <property type="term" value="F:2 iron, 2 sulfur cluster binding"/>
    <property type="evidence" value="ECO:0007669"/>
    <property type="project" value="UniProtKB-KW"/>
</dbReference>
<dbReference type="InterPro" id="IPR017941">
    <property type="entry name" value="Rieske_2Fe-2S"/>
</dbReference>
<dbReference type="Gene3D" id="2.102.10.10">
    <property type="entry name" value="Rieske [2Fe-2S] iron-sulphur domain"/>
    <property type="match status" value="1"/>
</dbReference>
<reference evidence="9" key="1">
    <citation type="submission" date="2006-02" db="EMBL/GenBank/DDBJ databases">
        <title>Complete sequence of chromosome of Rhodoferax ferrireducens DSM 15236.</title>
        <authorList>
            <person name="Copeland A."/>
            <person name="Lucas S."/>
            <person name="Lapidus A."/>
            <person name="Barry K."/>
            <person name="Detter J.C."/>
            <person name="Glavina del Rio T."/>
            <person name="Hammon N."/>
            <person name="Israni S."/>
            <person name="Pitluck S."/>
            <person name="Brettin T."/>
            <person name="Bruce D."/>
            <person name="Han C."/>
            <person name="Tapia R."/>
            <person name="Gilna P."/>
            <person name="Kiss H."/>
            <person name="Schmutz J."/>
            <person name="Larimer F."/>
            <person name="Land M."/>
            <person name="Kyrpides N."/>
            <person name="Ivanova N."/>
            <person name="Richardson P."/>
        </authorList>
    </citation>
    <scope>NUCLEOTIDE SEQUENCE [LARGE SCALE GENOMIC DNA]</scope>
    <source>
        <strain evidence="9">ATCC BAA-621 / DSM 15236 / T118</strain>
    </source>
</reference>
<evidence type="ECO:0000313" key="8">
    <source>
        <dbReference type="EMBL" id="ABD70795.1"/>
    </source>
</evidence>
<name>Q21TV8_ALBFT</name>
<keyword evidence="4" id="KW-0411">Iron-sulfur</keyword>
<sequence length="175" mass="18244">MEDVKLSRRFFLKSSGSAAAAVGAVVIPIHTAQAAVPVVAGGSTTLAYPKANVGKSAGMAVNEAIGFSYPDESSPCYVIRMGAPVPGGVGPNADIVAYSSMCTHMGCPVAYDAGSRTFKCGCHFSIFDPENHGQMVCGQATEDLPRIKLEYDTQTDLVHAVGVDGLIYGRQSNIL</sequence>
<dbReference type="SMR" id="Q21TV8"/>
<protein>
    <submittedName>
        <fullName evidence="8">Twin-arginine translocation pathway signal</fullName>
        <ecNumber evidence="8">1.20.9.1</ecNumber>
    </submittedName>
</protein>
<dbReference type="PROSITE" id="PS51296">
    <property type="entry name" value="RIESKE"/>
    <property type="match status" value="1"/>
</dbReference>
<keyword evidence="9" id="KW-1185">Reference proteome</keyword>
<keyword evidence="6" id="KW-0732">Signal</keyword>
<keyword evidence="8" id="KW-0560">Oxidoreductase</keyword>
<dbReference type="GO" id="GO:0046872">
    <property type="term" value="F:metal ion binding"/>
    <property type="evidence" value="ECO:0007669"/>
    <property type="project" value="UniProtKB-KW"/>
</dbReference>
<keyword evidence="3" id="KW-0408">Iron</keyword>
<evidence type="ECO:0000256" key="4">
    <source>
        <dbReference type="ARBA" id="ARBA00023014"/>
    </source>
</evidence>
<evidence type="ECO:0000259" key="7">
    <source>
        <dbReference type="PROSITE" id="PS51296"/>
    </source>
</evidence>
<dbReference type="EC" id="1.20.9.1" evidence="8"/>
<keyword evidence="5" id="KW-1015">Disulfide bond</keyword>
<gene>
    <name evidence="8" type="ordered locus">Rfer_3085</name>
</gene>
<dbReference type="GO" id="GO:0050611">
    <property type="term" value="F:arsenate reductase (azurin) activity"/>
    <property type="evidence" value="ECO:0007669"/>
    <property type="project" value="UniProtKB-EC"/>
</dbReference>
<evidence type="ECO:0000256" key="6">
    <source>
        <dbReference type="SAM" id="SignalP"/>
    </source>
</evidence>
<dbReference type="Proteomes" id="UP000008332">
    <property type="component" value="Chromosome"/>
</dbReference>
<dbReference type="InterPro" id="IPR006311">
    <property type="entry name" value="TAT_signal"/>
</dbReference>
<dbReference type="Pfam" id="PF00355">
    <property type="entry name" value="Rieske"/>
    <property type="match status" value="1"/>
</dbReference>